<dbReference type="Pfam" id="PF04114">
    <property type="entry name" value="Gaa1"/>
    <property type="match status" value="1"/>
</dbReference>
<reference evidence="2" key="1">
    <citation type="submission" date="2016-04" db="EMBL/GenBank/DDBJ databases">
        <authorList>
            <person name="Evans L.H."/>
            <person name="Alamgir A."/>
            <person name="Owens N."/>
            <person name="Weber N.D."/>
            <person name="Virtaneva K."/>
            <person name="Barbian K."/>
            <person name="Babar A."/>
            <person name="Rosenke K."/>
        </authorList>
    </citation>
    <scope>NUCLEOTIDE SEQUENCE [LARGE SCALE GENOMIC DNA]</scope>
    <source>
        <strain evidence="2">CBS 101.48</strain>
    </source>
</reference>
<evidence type="ECO:0000313" key="3">
    <source>
        <dbReference type="Proteomes" id="UP000078561"/>
    </source>
</evidence>
<dbReference type="PANTHER" id="PTHR13304:SF0">
    <property type="entry name" value="GLYCOSYLPHOSPHATIDYLINOSITOL ANCHOR ATTACHMENT 1 PROTEIN"/>
    <property type="match status" value="1"/>
</dbReference>
<keyword evidence="1" id="KW-0812">Transmembrane</keyword>
<feature type="transmembrane region" description="Helical" evidence="1">
    <location>
        <begin position="596"/>
        <end position="617"/>
    </location>
</feature>
<feature type="transmembrane region" description="Helical" evidence="1">
    <location>
        <begin position="381"/>
        <end position="401"/>
    </location>
</feature>
<dbReference type="FunCoup" id="A0A168SPL1">
    <property type="interactions" value="332"/>
</dbReference>
<dbReference type="OMA" id="MAIALWM"/>
<dbReference type="EMBL" id="LT554937">
    <property type="protein sequence ID" value="SAM08737.1"/>
    <property type="molecule type" value="Genomic_DNA"/>
</dbReference>
<proteinExistence type="predicted"/>
<feature type="transmembrane region" description="Helical" evidence="1">
    <location>
        <begin position="473"/>
        <end position="493"/>
    </location>
</feature>
<feature type="transmembrane region" description="Helical" evidence="1">
    <location>
        <begin position="431"/>
        <end position="452"/>
    </location>
</feature>
<dbReference type="STRING" id="4829.A0A168SPL1"/>
<dbReference type="Gene3D" id="3.40.630.10">
    <property type="entry name" value="Zn peptidases"/>
    <property type="match status" value="1"/>
</dbReference>
<evidence type="ECO:0000313" key="2">
    <source>
        <dbReference type="EMBL" id="SAM08737.1"/>
    </source>
</evidence>
<dbReference type="GO" id="GO:0016255">
    <property type="term" value="P:attachment of GPI anchor to protein"/>
    <property type="evidence" value="ECO:0007669"/>
    <property type="project" value="TreeGrafter"/>
</dbReference>
<dbReference type="OrthoDB" id="445301at2759"/>
<name>A0A168SPL1_ABSGL</name>
<dbReference type="GO" id="GO:0042765">
    <property type="term" value="C:GPI-anchor transamidase complex"/>
    <property type="evidence" value="ECO:0007669"/>
    <property type="project" value="InterPro"/>
</dbReference>
<sequence length="618" mass="68862">MLSVIKARLRGRKKRPPFSTEKKRKIYGFLNKYATPFGLLLFLIGTFWILLLPYDGYSKQTYISENALLPGQVNVYYGYNDIRTAEDYRDKLQSIQTLNITGRSHFIQTELRKVGFTAATQTFDMDGQSGINAFAIYRTPRSDGKEALVLSAPWISRTGEYNTNGIAALLSLSRLFKRNVYWSKDIILLVTDHGNIGTQAWLEAYHGIEQRGQATLSSLSMPRSGAIQGVVNLDFPGTHDYASLGLFFEGVNGQLPNLDLINTIRVVAQNTARVPITLHDDIDSTDDSSTMASYWSSLKHVVRTLEYQLTGHPSSDAGQYLRYKIDAVTIHGIHGSDQLDTLFGFHRIGVLLESTFRSLNNLLEHFHQSFFFYLLPSPSRYVSIGVYMPPVIVYACTLYYLDPKALDLDYQETISRKGTISPAYSVFKRPITFSFLVLAITHLAGMMILYVIQPNVASLLQESFGDQALVIQIGVACVISTITIVATSLWVVQANSPLHDGRILKSVCLAVSAMVLATVSLLNFSLAVATSLAIVVPYSLVRHTPSWAGRAFQCLLLSLLSPIGLALLYTTLVPGAGDMMSLVSQLIFDYQVVQSWFVVFVCLVYWPINMAMHILVFT</sequence>
<evidence type="ECO:0000256" key="1">
    <source>
        <dbReference type="SAM" id="Phobius"/>
    </source>
</evidence>
<dbReference type="PIRSF" id="PIRSF036762">
    <property type="entry name" value="GAA1"/>
    <property type="match status" value="1"/>
</dbReference>
<accession>A0A168SPL1</accession>
<protein>
    <submittedName>
        <fullName evidence="2">Uncharacterized protein</fullName>
    </submittedName>
</protein>
<feature type="transmembrane region" description="Helical" evidence="1">
    <location>
        <begin position="513"/>
        <end position="540"/>
    </location>
</feature>
<dbReference type="Proteomes" id="UP000078561">
    <property type="component" value="Unassembled WGS sequence"/>
</dbReference>
<keyword evidence="1" id="KW-0472">Membrane</keyword>
<keyword evidence="3" id="KW-1185">Reference proteome</keyword>
<feature type="transmembrane region" description="Helical" evidence="1">
    <location>
        <begin position="552"/>
        <end position="576"/>
    </location>
</feature>
<organism evidence="2">
    <name type="scientific">Absidia glauca</name>
    <name type="common">Pin mould</name>
    <dbReference type="NCBI Taxonomy" id="4829"/>
    <lineage>
        <taxon>Eukaryota</taxon>
        <taxon>Fungi</taxon>
        <taxon>Fungi incertae sedis</taxon>
        <taxon>Mucoromycota</taxon>
        <taxon>Mucoromycotina</taxon>
        <taxon>Mucoromycetes</taxon>
        <taxon>Mucorales</taxon>
        <taxon>Cunninghamellaceae</taxon>
        <taxon>Absidia</taxon>
    </lineage>
</organism>
<dbReference type="PANTHER" id="PTHR13304">
    <property type="entry name" value="GLYCOSYLPHOSPHATIDYLINOSITOL ANCHOR ATTACHMENT 1 PROTEIN"/>
    <property type="match status" value="1"/>
</dbReference>
<dbReference type="AlphaFoldDB" id="A0A168SPL1"/>
<dbReference type="InterPro" id="IPR007246">
    <property type="entry name" value="Gaa1"/>
</dbReference>
<feature type="transmembrane region" description="Helical" evidence="1">
    <location>
        <begin position="33"/>
        <end position="54"/>
    </location>
</feature>
<keyword evidence="1" id="KW-1133">Transmembrane helix</keyword>
<gene>
    <name evidence="2" type="primary">ABSGL_14403.1 scaffold 14663</name>
</gene>
<dbReference type="InParanoid" id="A0A168SPL1"/>